<dbReference type="EMBL" id="CP032050">
    <property type="protein sequence ID" value="AYN67699.1"/>
    <property type="molecule type" value="Genomic_DNA"/>
</dbReference>
<dbReference type="Proteomes" id="UP000276309">
    <property type="component" value="Chromosome"/>
</dbReference>
<proteinExistence type="predicted"/>
<evidence type="ECO:0000256" key="1">
    <source>
        <dbReference type="SAM" id="MobiDB-lite"/>
    </source>
</evidence>
<organism evidence="2 3">
    <name type="scientific">Euzebyella marina</name>
    <dbReference type="NCBI Taxonomy" id="1761453"/>
    <lineage>
        <taxon>Bacteria</taxon>
        <taxon>Pseudomonadati</taxon>
        <taxon>Bacteroidota</taxon>
        <taxon>Flavobacteriia</taxon>
        <taxon>Flavobacteriales</taxon>
        <taxon>Flavobacteriaceae</taxon>
        <taxon>Euzebyella</taxon>
    </lineage>
</organism>
<dbReference type="Pfam" id="PF22668">
    <property type="entry name" value="DUF7009"/>
    <property type="match status" value="1"/>
</dbReference>
<dbReference type="OrthoDB" id="7060517at2"/>
<dbReference type="InterPro" id="IPR053825">
    <property type="entry name" value="DUF7009"/>
</dbReference>
<accession>A0A3G2L5Z8</accession>
<evidence type="ECO:0000313" key="3">
    <source>
        <dbReference type="Proteomes" id="UP000276309"/>
    </source>
</evidence>
<keyword evidence="3" id="KW-1185">Reference proteome</keyword>
<dbReference type="AlphaFoldDB" id="A0A3G2L5Z8"/>
<feature type="region of interest" description="Disordered" evidence="1">
    <location>
        <begin position="109"/>
        <end position="128"/>
    </location>
</feature>
<gene>
    <name evidence="2" type="ORF">D1013_10110</name>
</gene>
<protein>
    <submittedName>
        <fullName evidence="2">Uncharacterized protein</fullName>
    </submittedName>
</protein>
<dbReference type="KEGG" id="emar:D1013_10110"/>
<sequence>MKIRIKGNSVRLRLTRTEVETFCETGMYTETTEFISQQFVYELRASAHITGPQADFKDDKITVLIPFEESKNWANDTTKVGFEGNYRLPSGESLYLLIEKDFVCLDDRDEDESDNYPNPLAIKNNTTN</sequence>
<name>A0A3G2L5Z8_9FLAO</name>
<reference evidence="2 3" key="1">
    <citation type="submission" date="2018-08" db="EMBL/GenBank/DDBJ databases">
        <title>The reduced genetic potential of extracellular carbohydrate catabolism in Euzebyella marina RN62, a Flavobacteriia bacterium isolated from the hadal water.</title>
        <authorList>
            <person name="Xue C."/>
        </authorList>
    </citation>
    <scope>NUCLEOTIDE SEQUENCE [LARGE SCALE GENOMIC DNA]</scope>
    <source>
        <strain evidence="2 3">RN62</strain>
    </source>
</reference>
<evidence type="ECO:0000313" key="2">
    <source>
        <dbReference type="EMBL" id="AYN67699.1"/>
    </source>
</evidence>
<dbReference type="RefSeq" id="WP_121848715.1">
    <property type="nucleotide sequence ID" value="NZ_CP032050.1"/>
</dbReference>